<dbReference type="GeneID" id="106470464"/>
<feature type="domain" description="Chitin-binding type-2" evidence="8">
    <location>
        <begin position="245"/>
        <end position="302"/>
    </location>
</feature>
<feature type="domain" description="Chitin-binding type-2" evidence="8">
    <location>
        <begin position="61"/>
        <end position="118"/>
    </location>
</feature>
<feature type="signal peptide" evidence="7">
    <location>
        <begin position="1"/>
        <end position="17"/>
    </location>
</feature>
<name>A0ABM1TIF0_LIMPO</name>
<sequence length="1478" mass="167507">MAGLSLTLFLIYTGISAFNVLATETQERPSRATFQNSPLLSTALSLGDIVDPTAAVLNHLPFDCTRRPDGAYPDYQKACRLFYLCESGRTHIFWCSNGTVFNPDEGYCDAPHSVSCVDPEKSAWPTLVGDCGDQEDGVYTDYESECRKFYFCKAGQKVVFSCPGNKLFDWRTGSCRETQDVPCFQLSCEEKSEGIYADYSENCKRYYLCRNEEISEYVCPPGKIFNERIIKCNHPKGVHCSNFSSFNCNGLPDGYYPEYDNNCRAFYLCVNGKPKSYSCPANLAFSKRLLACDYPSKARCEKPTEMDCQNKPNGIYPLVETGCREFMICRDNHMTHLGTCGQGKLMNPATWKCDPSSLVKCAFVKDPDCEGKTDGLYPDFNTGCSAYFLCINHRRVVTKYCPSSSLFDASTGSCLSSSLVYCNHLDNNPTLATFRHWDISQYGCEGRVGLFPDFITECSRYYICAYGRRELINCPEGTKFNIVTRQCQDSSSVKCTAPQILGAFQCLHGDEGIYVDVTSNCKRWHECWDYGGGTYSCPTGRWFNAFTRSCDADTNNQCENKGVESVRPYTFKSRIIRVLQKTNTSFSCQAKPNGFYMLGEENCRLFHLCANGQTFSYMCPEDLVFNPDSESCDDPVRVNCQQIKEQWTKSDDGFSCNSKTDGMYPDYLTHCKKYFICEKGLKKEVFCPEDYMFNTITLFCELESNVICKPPLPDEYPITLSLSGNSDESVQFDEEENNSSISDQPLEINSSEDIKSKNFTVTHNAVRKTKTQKTNVTLSYSRNHTKEHQILNADQQNGQKTPAEQINIQNAEFNRANKKLVNNGLTTNVPRTHEYLYYDIYDSPNSFSDYVKHEEKYDDNQTVIIKTDVHNVGIKETDGKNQNEEIEPLNKEHEDIQKMSTEENPIDQTNETKKINDRDLKSELSTHIPQEYEYYYYAIYDYPDFGDHKKEIEKKLDQNQTFSLTTSTNNHQAGTKKGIHLTDEILNSTQNVIKYDDFDHYDILESSETDKNKKMKTVTELFITTLVPVPVTSSPKLEKPVEYERETIEPAALILRNETNNTVLNVASERNSVKEQYLISDLANETSSLVLRFTNETNSLALGKDREIGGLVLGNANERNILVAGLDNETYSLVSGFPNNSSSLVLNIENKTNSLVSTLEKNTSSLVLNDENETNSLQLELVNNTNLRPKYSYYGVKLQQGASFSASLTDPLFVDSYEFDHFPTVTKPETKGMFTNPTKVPLSDIAITESSLSINFGFECPYKEIGFFPDYESGCKQFHICYRNIRKTYSCPSVLLFNPESKNCDLPENVFCQTPEILKEGKLHCQGKINGYYPDYKSGCRKYYACLKDQVLLYTCPTGKLFDLRTMACDLAEAVTCTDSGKHTVDINVHSTGNDVPDKVSKPAHVHGVPHRFLFDCSEKPDGFYPDYARFCHVFYRCKDGIKISHYCKQGFLFNSELGMCDFEENVNCNSTISDSST</sequence>
<dbReference type="Proteomes" id="UP000694941">
    <property type="component" value="Unplaced"/>
</dbReference>
<feature type="domain" description="Chitin-binding type-2" evidence="8">
    <location>
        <begin position="128"/>
        <end position="183"/>
    </location>
</feature>
<evidence type="ECO:0000256" key="7">
    <source>
        <dbReference type="SAM" id="SignalP"/>
    </source>
</evidence>
<keyword evidence="9" id="KW-1185">Reference proteome</keyword>
<feature type="domain" description="Chitin-binding type-2" evidence="8">
    <location>
        <begin position="1414"/>
        <end position="1471"/>
    </location>
</feature>
<dbReference type="PANTHER" id="PTHR23301:SF0">
    <property type="entry name" value="CHITIN-BINDING TYPE-2 DOMAIN-CONTAINING PROTEIN-RELATED"/>
    <property type="match status" value="1"/>
</dbReference>
<feature type="region of interest" description="Disordered" evidence="6">
    <location>
        <begin position="725"/>
        <end position="745"/>
    </location>
</feature>
<dbReference type="InterPro" id="IPR051940">
    <property type="entry name" value="Chitin_bind-dev_reg"/>
</dbReference>
<dbReference type="InterPro" id="IPR036508">
    <property type="entry name" value="Chitin-bd_dom_sf"/>
</dbReference>
<dbReference type="SUPFAM" id="SSF57625">
    <property type="entry name" value="Invertebrate chitin-binding proteins"/>
    <property type="match status" value="13"/>
</dbReference>
<keyword evidence="5" id="KW-0325">Glycoprotein</keyword>
<dbReference type="InterPro" id="IPR002557">
    <property type="entry name" value="Chitin-bd_dom"/>
</dbReference>
<evidence type="ECO:0000256" key="6">
    <source>
        <dbReference type="SAM" id="MobiDB-lite"/>
    </source>
</evidence>
<keyword evidence="4" id="KW-1015">Disulfide bond</keyword>
<feature type="domain" description="Chitin-binding type-2" evidence="8">
    <location>
        <begin position="503"/>
        <end position="560"/>
    </location>
</feature>
<evidence type="ECO:0000256" key="4">
    <source>
        <dbReference type="ARBA" id="ARBA00023157"/>
    </source>
</evidence>
<evidence type="ECO:0000259" key="8">
    <source>
        <dbReference type="PROSITE" id="PS50940"/>
    </source>
</evidence>
<feature type="domain" description="Chitin-binding type-2" evidence="8">
    <location>
        <begin position="585"/>
        <end position="642"/>
    </location>
</feature>
<evidence type="ECO:0000256" key="1">
    <source>
        <dbReference type="ARBA" id="ARBA00022669"/>
    </source>
</evidence>
<feature type="domain" description="Chitin-binding type-2" evidence="8">
    <location>
        <begin position="1257"/>
        <end position="1314"/>
    </location>
</feature>
<dbReference type="SMART" id="SM00494">
    <property type="entry name" value="ChtBD2"/>
    <property type="match status" value="13"/>
</dbReference>
<evidence type="ECO:0000256" key="3">
    <source>
        <dbReference type="ARBA" id="ARBA00022737"/>
    </source>
</evidence>
<feature type="domain" description="Chitin-binding type-2" evidence="8">
    <location>
        <begin position="1322"/>
        <end position="1379"/>
    </location>
</feature>
<feature type="chain" id="PRO_5045317867" evidence="7">
    <location>
        <begin position="18"/>
        <end position="1478"/>
    </location>
</feature>
<feature type="domain" description="Chitin-binding type-2" evidence="8">
    <location>
        <begin position="653"/>
        <end position="710"/>
    </location>
</feature>
<evidence type="ECO:0000313" key="9">
    <source>
        <dbReference type="Proteomes" id="UP000694941"/>
    </source>
</evidence>
<accession>A0ABM1TIF0</accession>
<keyword evidence="2 7" id="KW-0732">Signal</keyword>
<dbReference type="PROSITE" id="PS50940">
    <property type="entry name" value="CHIT_BIND_II"/>
    <property type="match status" value="13"/>
</dbReference>
<keyword evidence="1" id="KW-0147">Chitin-binding</keyword>
<dbReference type="Gene3D" id="2.170.140.10">
    <property type="entry name" value="Chitin binding domain"/>
    <property type="match status" value="12"/>
</dbReference>
<reference evidence="10" key="1">
    <citation type="submission" date="2025-08" db="UniProtKB">
        <authorList>
            <consortium name="RefSeq"/>
        </authorList>
    </citation>
    <scope>IDENTIFICATION</scope>
    <source>
        <tissue evidence="10">Muscle</tissue>
    </source>
</reference>
<feature type="domain" description="Chitin-binding type-2" evidence="8">
    <location>
        <begin position="441"/>
        <end position="497"/>
    </location>
</feature>
<keyword evidence="3" id="KW-0677">Repeat</keyword>
<feature type="domain" description="Chitin-binding type-2" evidence="8">
    <location>
        <begin position="366"/>
        <end position="424"/>
    </location>
</feature>
<feature type="domain" description="Chitin-binding type-2" evidence="8">
    <location>
        <begin position="185"/>
        <end position="242"/>
    </location>
</feature>
<proteinExistence type="predicted"/>
<organism evidence="9 10">
    <name type="scientific">Limulus polyphemus</name>
    <name type="common">Atlantic horseshoe crab</name>
    <dbReference type="NCBI Taxonomy" id="6850"/>
    <lineage>
        <taxon>Eukaryota</taxon>
        <taxon>Metazoa</taxon>
        <taxon>Ecdysozoa</taxon>
        <taxon>Arthropoda</taxon>
        <taxon>Chelicerata</taxon>
        <taxon>Merostomata</taxon>
        <taxon>Xiphosura</taxon>
        <taxon>Limulidae</taxon>
        <taxon>Limulus</taxon>
    </lineage>
</organism>
<evidence type="ECO:0000313" key="10">
    <source>
        <dbReference type="RefSeq" id="XP_022255656.1"/>
    </source>
</evidence>
<evidence type="ECO:0000256" key="5">
    <source>
        <dbReference type="ARBA" id="ARBA00023180"/>
    </source>
</evidence>
<evidence type="ECO:0000256" key="2">
    <source>
        <dbReference type="ARBA" id="ARBA00022729"/>
    </source>
</evidence>
<dbReference type="Pfam" id="PF01607">
    <property type="entry name" value="CBM_14"/>
    <property type="match status" value="13"/>
</dbReference>
<dbReference type="RefSeq" id="XP_022255656.1">
    <property type="nucleotide sequence ID" value="XM_022399948.1"/>
</dbReference>
<gene>
    <name evidence="10" type="primary">LOC106470464</name>
</gene>
<dbReference type="PANTHER" id="PTHR23301">
    <property type="entry name" value="CHITIN BINDING PERITROPHIN-A"/>
    <property type="match status" value="1"/>
</dbReference>
<protein>
    <submittedName>
        <fullName evidence="10">Uncharacterized protein LOC106470464</fullName>
    </submittedName>
</protein>
<feature type="domain" description="Chitin-binding type-2" evidence="8">
    <location>
        <begin position="305"/>
        <end position="363"/>
    </location>
</feature>